<feature type="region of interest" description="Disordered" evidence="6">
    <location>
        <begin position="1"/>
        <end position="37"/>
    </location>
</feature>
<evidence type="ECO:0000256" key="3">
    <source>
        <dbReference type="ARBA" id="ARBA00022989"/>
    </source>
</evidence>
<sequence length="434" mass="48920">MNQLERSRDEEDQEETECHHDNSDGTNNNNNNNRRKAVCPGVAEHPLQYNYTFWYSRRTPSRPASSQSYEQNIRQISSVASVEQFWRFYSHLVRPGDLSGHSDFHLFKEGIKPMWEVRQLQYYEYYNTTTPSDLWESTGQEVASALRARGLPIGPVVTMETKNKGGPREALQSIREADGVKVVIMCMSSVLIGGEDQRELLLAALDMGMVSDGYVFIPYDALLYAMPYQDAEFPQLTNSTRLRHAYRAVLTVTMASDQSFYQAFRQAQRTREIRSAVAATQVLSGGREGRGLMAGYVVLNSDGDRLVPTHSLAPTHADGTVGNLRPLSRSFNFPRGKPPAASFCWFSPDEACSGGVFTGLQGVWDKLNDESIMRSLLEVKTPFRSVARSYILTTPESSNVGILEVHLNLYLPVDLYLTVDLYLPVDLYLSVYLY</sequence>
<dbReference type="OrthoDB" id="590761at2759"/>
<dbReference type="Pfam" id="PF01652">
    <property type="entry name" value="IF4E"/>
    <property type="match status" value="1"/>
</dbReference>
<name>A0A4Z2FCN6_9TELE</name>
<comment type="caution">
    <text evidence="8">The sequence shown here is derived from an EMBL/GenBank/DDBJ whole genome shotgun (WGS) entry which is preliminary data.</text>
</comment>
<proteinExistence type="inferred from homology"/>
<dbReference type="Pfam" id="PF01094">
    <property type="entry name" value="ANF_receptor"/>
    <property type="match status" value="1"/>
</dbReference>
<dbReference type="EMBL" id="SRLO01001400">
    <property type="protein sequence ID" value="TNN38152.1"/>
    <property type="molecule type" value="Genomic_DNA"/>
</dbReference>
<evidence type="ECO:0000256" key="1">
    <source>
        <dbReference type="ARBA" id="ARBA00004370"/>
    </source>
</evidence>
<dbReference type="Gene3D" id="3.30.760.10">
    <property type="entry name" value="RNA Cap, Translation Initiation Factor Eif4e"/>
    <property type="match status" value="1"/>
</dbReference>
<dbReference type="InterPro" id="IPR023398">
    <property type="entry name" value="TIF_eIF4e-like"/>
</dbReference>
<dbReference type="Proteomes" id="UP000314294">
    <property type="component" value="Unassembled WGS sequence"/>
</dbReference>
<keyword evidence="5 8" id="KW-0396">Initiation factor</keyword>
<comment type="similarity">
    <text evidence="5">Belongs to the eukaryotic initiation factor 4E family.</text>
</comment>
<protein>
    <submittedName>
        <fullName evidence="8">Eukaryotic translation initiation factor 4E type 2</fullName>
    </submittedName>
</protein>
<dbReference type="GO" id="GO:0016281">
    <property type="term" value="C:eukaryotic translation initiation factor 4F complex"/>
    <property type="evidence" value="ECO:0007669"/>
    <property type="project" value="TreeGrafter"/>
</dbReference>
<comment type="subcellular location">
    <subcellularLocation>
        <location evidence="1">Membrane</location>
    </subcellularLocation>
</comment>
<dbReference type="InterPro" id="IPR001040">
    <property type="entry name" value="TIF_eIF_4E"/>
</dbReference>
<evidence type="ECO:0000313" key="9">
    <source>
        <dbReference type="Proteomes" id="UP000314294"/>
    </source>
</evidence>
<dbReference type="PANTHER" id="PTHR11960:SF18">
    <property type="entry name" value="EUKARYOTIC TRANSLATION INITIATION FACTOR 4E HOMOLOGOUS PROTEIN, ISOFORM B"/>
    <property type="match status" value="1"/>
</dbReference>
<evidence type="ECO:0000256" key="6">
    <source>
        <dbReference type="SAM" id="MobiDB-lite"/>
    </source>
</evidence>
<dbReference type="SUPFAM" id="SSF55418">
    <property type="entry name" value="eIF4e-like"/>
    <property type="match status" value="1"/>
</dbReference>
<keyword evidence="5" id="KW-0648">Protein biosynthesis</keyword>
<dbReference type="InterPro" id="IPR028082">
    <property type="entry name" value="Peripla_BP_I"/>
</dbReference>
<dbReference type="AlphaFoldDB" id="A0A4Z2FCN6"/>
<keyword evidence="4" id="KW-0472">Membrane</keyword>
<evidence type="ECO:0000256" key="5">
    <source>
        <dbReference type="RuleBase" id="RU004374"/>
    </source>
</evidence>
<accession>A0A4Z2FCN6</accession>
<dbReference type="SUPFAM" id="SSF53822">
    <property type="entry name" value="Periplasmic binding protein-like I"/>
    <property type="match status" value="1"/>
</dbReference>
<evidence type="ECO:0000313" key="8">
    <source>
        <dbReference type="EMBL" id="TNN38152.1"/>
    </source>
</evidence>
<gene>
    <name evidence="8" type="primary">EIF4E2</name>
    <name evidence="8" type="ORF">EYF80_051690</name>
</gene>
<feature type="domain" description="Receptor ligand binding region" evidence="7">
    <location>
        <begin position="132"/>
        <end position="272"/>
    </location>
</feature>
<dbReference type="FunFam" id="3.40.50.2300:FF:000114">
    <property type="entry name" value="Guanylate cyclase"/>
    <property type="match status" value="1"/>
</dbReference>
<dbReference type="PANTHER" id="PTHR11960">
    <property type="entry name" value="EUKARYOTIC TRANSLATION INITIATION FACTOR 4E RELATED"/>
    <property type="match status" value="1"/>
</dbReference>
<dbReference type="GO" id="GO:0003743">
    <property type="term" value="F:translation initiation factor activity"/>
    <property type="evidence" value="ECO:0007669"/>
    <property type="project" value="UniProtKB-KW"/>
</dbReference>
<keyword evidence="3" id="KW-1133">Transmembrane helix</keyword>
<dbReference type="GO" id="GO:0000340">
    <property type="term" value="F:RNA 7-methylguanosine cap binding"/>
    <property type="evidence" value="ECO:0007669"/>
    <property type="project" value="TreeGrafter"/>
</dbReference>
<evidence type="ECO:0000259" key="7">
    <source>
        <dbReference type="Pfam" id="PF01094"/>
    </source>
</evidence>
<dbReference type="Gene3D" id="3.40.50.2300">
    <property type="match status" value="1"/>
</dbReference>
<dbReference type="GO" id="GO:0016020">
    <property type="term" value="C:membrane"/>
    <property type="evidence" value="ECO:0007669"/>
    <property type="project" value="UniProtKB-SubCell"/>
</dbReference>
<reference evidence="8 9" key="1">
    <citation type="submission" date="2019-03" db="EMBL/GenBank/DDBJ databases">
        <title>First draft genome of Liparis tanakae, snailfish: a comprehensive survey of snailfish specific genes.</title>
        <authorList>
            <person name="Kim W."/>
            <person name="Song I."/>
            <person name="Jeong J.-H."/>
            <person name="Kim D."/>
            <person name="Kim S."/>
            <person name="Ryu S."/>
            <person name="Song J.Y."/>
            <person name="Lee S.K."/>
        </authorList>
    </citation>
    <scope>NUCLEOTIDE SEQUENCE [LARGE SCALE GENOMIC DNA]</scope>
    <source>
        <tissue evidence="8">Muscle</tissue>
    </source>
</reference>
<keyword evidence="5" id="KW-0694">RNA-binding</keyword>
<evidence type="ECO:0000256" key="2">
    <source>
        <dbReference type="ARBA" id="ARBA00022692"/>
    </source>
</evidence>
<dbReference type="InterPro" id="IPR001828">
    <property type="entry name" value="ANF_lig-bd_rcpt"/>
</dbReference>
<organism evidence="8 9">
    <name type="scientific">Liparis tanakae</name>
    <name type="common">Tanaka's snailfish</name>
    <dbReference type="NCBI Taxonomy" id="230148"/>
    <lineage>
        <taxon>Eukaryota</taxon>
        <taxon>Metazoa</taxon>
        <taxon>Chordata</taxon>
        <taxon>Craniata</taxon>
        <taxon>Vertebrata</taxon>
        <taxon>Euteleostomi</taxon>
        <taxon>Actinopterygii</taxon>
        <taxon>Neopterygii</taxon>
        <taxon>Teleostei</taxon>
        <taxon>Neoteleostei</taxon>
        <taxon>Acanthomorphata</taxon>
        <taxon>Eupercaria</taxon>
        <taxon>Perciformes</taxon>
        <taxon>Cottioidei</taxon>
        <taxon>Cottales</taxon>
        <taxon>Liparidae</taxon>
        <taxon>Liparis</taxon>
    </lineage>
</organism>
<evidence type="ECO:0000256" key="4">
    <source>
        <dbReference type="ARBA" id="ARBA00023136"/>
    </source>
</evidence>
<keyword evidence="2" id="KW-0812">Transmembrane</keyword>
<keyword evidence="9" id="KW-1185">Reference proteome</keyword>